<evidence type="ECO:0000313" key="3">
    <source>
        <dbReference type="Proteomes" id="UP001196843"/>
    </source>
</evidence>
<comment type="caution">
    <text evidence="2">The sequence shown here is derived from an EMBL/GenBank/DDBJ whole genome shotgun (WGS) entry which is preliminary data.</text>
</comment>
<feature type="compositionally biased region" description="Acidic residues" evidence="1">
    <location>
        <begin position="42"/>
        <end position="75"/>
    </location>
</feature>
<proteinExistence type="predicted"/>
<sequence>MQTYPGSTGVLDAESDAAVKTLGRGIHPFHGGFMEQRRDDERPADDESPIGGDETTEDQLEADNPVEEETLETLDPDNPPA</sequence>
<dbReference type="Proteomes" id="UP001196843">
    <property type="component" value="Unassembled WGS sequence"/>
</dbReference>
<evidence type="ECO:0000313" key="2">
    <source>
        <dbReference type="EMBL" id="MBW9094376.1"/>
    </source>
</evidence>
<accession>A0ABS7HQ59</accession>
<evidence type="ECO:0000256" key="1">
    <source>
        <dbReference type="SAM" id="MobiDB-lite"/>
    </source>
</evidence>
<gene>
    <name evidence="2" type="ORF">JNB62_11840</name>
</gene>
<reference evidence="2 3" key="1">
    <citation type="journal article" date="2021" name="MBio">
        <title>Poor Competitiveness of Bradyrhizobium in Pigeon Pea Root Colonization in Indian Soils.</title>
        <authorList>
            <person name="Chalasani D."/>
            <person name="Basu A."/>
            <person name="Pullabhotla S.V.S.R.N."/>
            <person name="Jorrin B."/>
            <person name="Neal A.L."/>
            <person name="Poole P.S."/>
            <person name="Podile A.R."/>
            <person name="Tkacz A."/>
        </authorList>
    </citation>
    <scope>NUCLEOTIDE SEQUENCE [LARGE SCALE GENOMIC DNA]</scope>
    <source>
        <strain evidence="2 3">HU14</strain>
    </source>
</reference>
<protein>
    <submittedName>
        <fullName evidence="2">Uncharacterized protein</fullName>
    </submittedName>
</protein>
<feature type="region of interest" description="Disordered" evidence="1">
    <location>
        <begin position="22"/>
        <end position="81"/>
    </location>
</feature>
<keyword evidence="3" id="KW-1185">Reference proteome</keyword>
<dbReference type="EMBL" id="JAEUAW010000008">
    <property type="protein sequence ID" value="MBW9094376.1"/>
    <property type="molecule type" value="Genomic_DNA"/>
</dbReference>
<name>A0ABS7HQ59_9MICO</name>
<organism evidence="2 3">
    <name type="scientific">Microbacterium jejuense</name>
    <dbReference type="NCBI Taxonomy" id="1263637"/>
    <lineage>
        <taxon>Bacteria</taxon>
        <taxon>Bacillati</taxon>
        <taxon>Actinomycetota</taxon>
        <taxon>Actinomycetes</taxon>
        <taxon>Micrococcales</taxon>
        <taxon>Microbacteriaceae</taxon>
        <taxon>Microbacterium</taxon>
    </lineage>
</organism>
<dbReference type="RefSeq" id="WP_220301184.1">
    <property type="nucleotide sequence ID" value="NZ_JAEUAW010000008.1"/>
</dbReference>